<comment type="caution">
    <text evidence="1">The sequence shown here is derived from an EMBL/GenBank/DDBJ whole genome shotgun (WGS) entry which is preliminary data.</text>
</comment>
<dbReference type="EMBL" id="JAQLOI010000003">
    <property type="protein sequence ID" value="MDB1125779.1"/>
    <property type="molecule type" value="Genomic_DNA"/>
</dbReference>
<dbReference type="Proteomes" id="UP001210678">
    <property type="component" value="Unassembled WGS sequence"/>
</dbReference>
<keyword evidence="2" id="KW-1185">Reference proteome</keyword>
<sequence length="125" mass="14422">MATIAVLILIANIYILGETKKLGSSFASQQNQATWYLFQLNKELIDLVSNASHLGDGDGHLPEVLLKYDLAWSRFDLLLTNKEADDFMSLEGTKFFSLSYSMSLKKWNLYWRRLEKTRRKVLLNS</sequence>
<proteinExistence type="predicted"/>
<evidence type="ECO:0000313" key="2">
    <source>
        <dbReference type="Proteomes" id="UP001210678"/>
    </source>
</evidence>
<organism evidence="1 2">
    <name type="scientific">Vibrio algarum</name>
    <dbReference type="NCBI Taxonomy" id="3020714"/>
    <lineage>
        <taxon>Bacteria</taxon>
        <taxon>Pseudomonadati</taxon>
        <taxon>Pseudomonadota</taxon>
        <taxon>Gammaproteobacteria</taxon>
        <taxon>Vibrionales</taxon>
        <taxon>Vibrionaceae</taxon>
        <taxon>Vibrio</taxon>
    </lineage>
</organism>
<reference evidence="1 2" key="1">
    <citation type="submission" date="2023-01" db="EMBL/GenBank/DDBJ databases">
        <title>Vibrio sp. KJ40-1 sp.nov, isolated from marine algae.</title>
        <authorList>
            <person name="Butt M."/>
            <person name="Kim J.M.J."/>
            <person name="Jeon C.O.C."/>
        </authorList>
    </citation>
    <scope>NUCLEOTIDE SEQUENCE [LARGE SCALE GENOMIC DNA]</scope>
    <source>
        <strain evidence="1 2">KJ40-1</strain>
    </source>
</reference>
<gene>
    <name evidence="1" type="ORF">PGX00_19795</name>
</gene>
<accession>A0ABT4YW19</accession>
<protein>
    <submittedName>
        <fullName evidence="1">Uncharacterized protein</fullName>
    </submittedName>
</protein>
<name>A0ABT4YW19_9VIBR</name>
<dbReference type="RefSeq" id="WP_272139794.1">
    <property type="nucleotide sequence ID" value="NZ_JAQLOI010000003.1"/>
</dbReference>
<evidence type="ECO:0000313" key="1">
    <source>
        <dbReference type="EMBL" id="MDB1125779.1"/>
    </source>
</evidence>